<keyword evidence="2 3" id="KW-0040">ANK repeat</keyword>
<comment type="caution">
    <text evidence="4">The sequence shown here is derived from an EMBL/GenBank/DDBJ whole genome shotgun (WGS) entry which is preliminary data.</text>
</comment>
<dbReference type="OrthoDB" id="3515630at2759"/>
<proteinExistence type="predicted"/>
<dbReference type="SMART" id="SM00248">
    <property type="entry name" value="ANK"/>
    <property type="match status" value="8"/>
</dbReference>
<evidence type="ECO:0000256" key="2">
    <source>
        <dbReference type="ARBA" id="ARBA00023043"/>
    </source>
</evidence>
<evidence type="ECO:0000256" key="3">
    <source>
        <dbReference type="PROSITE-ProRule" id="PRU00023"/>
    </source>
</evidence>
<dbReference type="PROSITE" id="PS50088">
    <property type="entry name" value="ANK_REPEAT"/>
    <property type="match status" value="3"/>
</dbReference>
<dbReference type="PANTHER" id="PTHR24198:SF165">
    <property type="entry name" value="ANKYRIN REPEAT-CONTAINING PROTEIN-RELATED"/>
    <property type="match status" value="1"/>
</dbReference>
<gene>
    <name evidence="4" type="ORF">BJ875DRAFT_515434</name>
</gene>
<keyword evidence="5" id="KW-1185">Reference proteome</keyword>
<dbReference type="SUPFAM" id="SSF48403">
    <property type="entry name" value="Ankyrin repeat"/>
    <property type="match status" value="1"/>
</dbReference>
<dbReference type="Pfam" id="PF13606">
    <property type="entry name" value="Ank_3"/>
    <property type="match status" value="1"/>
</dbReference>
<protein>
    <submittedName>
        <fullName evidence="4">Ankyrin repeat-containing domain protein</fullName>
    </submittedName>
</protein>
<organism evidence="4 5">
    <name type="scientific">Amylocarpus encephaloides</name>
    <dbReference type="NCBI Taxonomy" id="45428"/>
    <lineage>
        <taxon>Eukaryota</taxon>
        <taxon>Fungi</taxon>
        <taxon>Dikarya</taxon>
        <taxon>Ascomycota</taxon>
        <taxon>Pezizomycotina</taxon>
        <taxon>Leotiomycetes</taxon>
        <taxon>Helotiales</taxon>
        <taxon>Helotiales incertae sedis</taxon>
        <taxon>Amylocarpus</taxon>
    </lineage>
</organism>
<keyword evidence="1" id="KW-0677">Repeat</keyword>
<feature type="repeat" description="ANK" evidence="3">
    <location>
        <begin position="330"/>
        <end position="358"/>
    </location>
</feature>
<dbReference type="InterPro" id="IPR002110">
    <property type="entry name" value="Ankyrin_rpt"/>
</dbReference>
<dbReference type="Pfam" id="PF12796">
    <property type="entry name" value="Ank_2"/>
    <property type="match status" value="1"/>
</dbReference>
<sequence>ANRGPCQSGVVRALLECGANPNAQSNEGSVPLLLVAESLVNDFDNAGAVVPLLEFGADPNYQDKDGLSPAHLFAHSNALDALKVLIEGGASLQTWRKGDLTSIGHTPLFSAISKGSLESVSLLVNSGALVNQIEATDPYAVTAVGYAAALLSTDILDLLIEQGGSFCPEIGTHNILHTAILNERVAILRHLFDRHRHLASSPEILQGFNQRMYTPLQAGAACKTRSRPQMVSELISAGAILDHRDLDNPISRTAVAVATEYGAYESLIILLKSGANSLCRGPSIAWKWSFRNEAIIHIADNTFGGRFDELIRMTKPWILRDDLLNTRDFRGRSILHYAIYRGRLAYVKTLIELGANIEDVIFTPPLEENDPNFDIGEKKWIGLNAYQFAVILCKEDLEEEEEEDKVEGQFYWNEQIVHVVEYLELVLRVKDEGALQIPQIYLS</sequence>
<evidence type="ECO:0000313" key="4">
    <source>
        <dbReference type="EMBL" id="KAG9232116.1"/>
    </source>
</evidence>
<accession>A0A9P7YED7</accession>
<feature type="non-terminal residue" evidence="4">
    <location>
        <position position="1"/>
    </location>
</feature>
<dbReference type="InterPro" id="IPR036770">
    <property type="entry name" value="Ankyrin_rpt-contain_sf"/>
</dbReference>
<feature type="repeat" description="ANK" evidence="3">
    <location>
        <begin position="65"/>
        <end position="97"/>
    </location>
</feature>
<dbReference type="Proteomes" id="UP000824998">
    <property type="component" value="Unassembled WGS sequence"/>
</dbReference>
<dbReference type="EMBL" id="MU251565">
    <property type="protein sequence ID" value="KAG9232116.1"/>
    <property type="molecule type" value="Genomic_DNA"/>
</dbReference>
<feature type="repeat" description="ANK" evidence="3">
    <location>
        <begin position="103"/>
        <end position="135"/>
    </location>
</feature>
<dbReference type="PANTHER" id="PTHR24198">
    <property type="entry name" value="ANKYRIN REPEAT AND PROTEIN KINASE DOMAIN-CONTAINING PROTEIN"/>
    <property type="match status" value="1"/>
</dbReference>
<dbReference type="AlphaFoldDB" id="A0A9P7YED7"/>
<dbReference type="PROSITE" id="PS50297">
    <property type="entry name" value="ANK_REP_REGION"/>
    <property type="match status" value="3"/>
</dbReference>
<dbReference type="Gene3D" id="1.25.40.20">
    <property type="entry name" value="Ankyrin repeat-containing domain"/>
    <property type="match status" value="2"/>
</dbReference>
<reference evidence="4" key="1">
    <citation type="journal article" date="2021" name="IMA Fungus">
        <title>Genomic characterization of three marine fungi, including Emericellopsis atlantica sp. nov. with signatures of a generalist lifestyle and marine biomass degradation.</title>
        <authorList>
            <person name="Hagestad O.C."/>
            <person name="Hou L."/>
            <person name="Andersen J.H."/>
            <person name="Hansen E.H."/>
            <person name="Altermark B."/>
            <person name="Li C."/>
            <person name="Kuhnert E."/>
            <person name="Cox R.J."/>
            <person name="Crous P.W."/>
            <person name="Spatafora J.W."/>
            <person name="Lail K."/>
            <person name="Amirebrahimi M."/>
            <person name="Lipzen A."/>
            <person name="Pangilinan J."/>
            <person name="Andreopoulos W."/>
            <person name="Hayes R.D."/>
            <person name="Ng V."/>
            <person name="Grigoriev I.V."/>
            <person name="Jackson S.A."/>
            <person name="Sutton T.D.S."/>
            <person name="Dobson A.D.W."/>
            <person name="Rama T."/>
        </authorList>
    </citation>
    <scope>NUCLEOTIDE SEQUENCE</scope>
    <source>
        <strain evidence="4">TRa018bII</strain>
    </source>
</reference>
<name>A0A9P7YED7_9HELO</name>
<evidence type="ECO:0000313" key="5">
    <source>
        <dbReference type="Proteomes" id="UP000824998"/>
    </source>
</evidence>
<evidence type="ECO:0000256" key="1">
    <source>
        <dbReference type="ARBA" id="ARBA00022737"/>
    </source>
</evidence>